<protein>
    <submittedName>
        <fullName evidence="1">SRPBCC family protein</fullName>
    </submittedName>
</protein>
<comment type="caution">
    <text evidence="1">The sequence shown here is derived from an EMBL/GenBank/DDBJ whole genome shotgun (WGS) entry which is preliminary data.</text>
</comment>
<name>A0ABT6WWS8_9ACTN</name>
<accession>A0ABT6WWS8</accession>
<dbReference type="RefSeq" id="WP_282765513.1">
    <property type="nucleotide sequence ID" value="NZ_JASCTH010000031.1"/>
</dbReference>
<keyword evidence="2" id="KW-1185">Reference proteome</keyword>
<proteinExistence type="predicted"/>
<sequence length="145" mass="16294">MTVDVATDIVIDRPCAVVAAYAGDPSHATHWYANIDSVEWRSEPPLRVGSTLDFVARFLGRRLAYTYEVIEFLPGERLVMRTAQGPFPMETSYLWQPAGEGRTRMTLRNRGEPAGFGRIAAPVMAAAMRRENRKDLARLKRVLEA</sequence>
<dbReference type="Pfam" id="PF10604">
    <property type="entry name" value="Polyketide_cyc2"/>
    <property type="match status" value="1"/>
</dbReference>
<dbReference type="EMBL" id="JASCTH010000031">
    <property type="protein sequence ID" value="MDI6104203.1"/>
    <property type="molecule type" value="Genomic_DNA"/>
</dbReference>
<dbReference type="SUPFAM" id="SSF55961">
    <property type="entry name" value="Bet v1-like"/>
    <property type="match status" value="1"/>
</dbReference>
<dbReference type="InterPro" id="IPR019587">
    <property type="entry name" value="Polyketide_cyclase/dehydratase"/>
</dbReference>
<organism evidence="1 2">
    <name type="scientific">Actinoplanes sandaracinus</name>
    <dbReference type="NCBI Taxonomy" id="3045177"/>
    <lineage>
        <taxon>Bacteria</taxon>
        <taxon>Bacillati</taxon>
        <taxon>Actinomycetota</taxon>
        <taxon>Actinomycetes</taxon>
        <taxon>Micromonosporales</taxon>
        <taxon>Micromonosporaceae</taxon>
        <taxon>Actinoplanes</taxon>
    </lineage>
</organism>
<gene>
    <name evidence="1" type="ORF">QLQ12_36995</name>
</gene>
<reference evidence="1 2" key="1">
    <citation type="submission" date="2023-05" db="EMBL/GenBank/DDBJ databases">
        <title>Actinoplanes sp. NEAU-A12 genome sequencing.</title>
        <authorList>
            <person name="Wang Z.-S."/>
        </authorList>
    </citation>
    <scope>NUCLEOTIDE SEQUENCE [LARGE SCALE GENOMIC DNA]</scope>
    <source>
        <strain evidence="1 2">NEAU-A12</strain>
    </source>
</reference>
<dbReference type="Gene3D" id="3.30.530.20">
    <property type="match status" value="1"/>
</dbReference>
<dbReference type="Proteomes" id="UP001241758">
    <property type="component" value="Unassembled WGS sequence"/>
</dbReference>
<dbReference type="InterPro" id="IPR023393">
    <property type="entry name" value="START-like_dom_sf"/>
</dbReference>
<evidence type="ECO:0000313" key="1">
    <source>
        <dbReference type="EMBL" id="MDI6104203.1"/>
    </source>
</evidence>
<dbReference type="CDD" id="cd08865">
    <property type="entry name" value="SRPBCC_10"/>
    <property type="match status" value="1"/>
</dbReference>
<evidence type="ECO:0000313" key="2">
    <source>
        <dbReference type="Proteomes" id="UP001241758"/>
    </source>
</evidence>